<evidence type="ECO:0000313" key="2">
    <source>
        <dbReference type="Proteomes" id="UP000002067"/>
    </source>
</evidence>
<name>A0A809NAR3_LACRG</name>
<gene>
    <name evidence="1" type="ordered locus">LRHM_2019</name>
</gene>
<protein>
    <submittedName>
        <fullName evidence="1">Uncharacterized protein</fullName>
    </submittedName>
</protein>
<dbReference type="Pfam" id="PF08849">
    <property type="entry name" value="BrxA"/>
    <property type="match status" value="1"/>
</dbReference>
<dbReference type="EMBL" id="AP011548">
    <property type="protein sequence ID" value="BAI42546.1"/>
    <property type="molecule type" value="Genomic_DNA"/>
</dbReference>
<dbReference type="KEGG" id="lrg:LRHM_2019"/>
<dbReference type="KEGG" id="lrh:LGG_02100"/>
<dbReference type="Proteomes" id="UP000002067">
    <property type="component" value="Chromosome"/>
</dbReference>
<reference evidence="1 2" key="1">
    <citation type="journal article" date="2009" name="J. Bacteriol.">
        <title>Complete genome sequence of the probiotic Lactobacillus rhamnosus ATCC 53103.</title>
        <authorList>
            <person name="Morita H."/>
            <person name="Toh H."/>
            <person name="Oshima K."/>
            <person name="Murakami M."/>
            <person name="Taylor T.D."/>
            <person name="Igimi S."/>
            <person name="Hattori M."/>
        </authorList>
    </citation>
    <scope>NUCLEOTIDE SEQUENCE [LARGE SCALE GENOMIC DNA]</scope>
    <source>
        <strain evidence="2">ATCC 53103 / LMG 18243 / GG [Tokyo]</strain>
    </source>
</reference>
<dbReference type="InterPro" id="IPR023137">
    <property type="entry name" value="BrxA_sf"/>
</dbReference>
<organism evidence="1 2">
    <name type="scientific">Lacticaseibacillus rhamnosus (strain ATCC 53103 / LMG 18243 / GG)</name>
    <name type="common">Lactobacillus rhamnosus</name>
    <dbReference type="NCBI Taxonomy" id="568703"/>
    <lineage>
        <taxon>Bacteria</taxon>
        <taxon>Bacillati</taxon>
        <taxon>Bacillota</taxon>
        <taxon>Bacilli</taxon>
        <taxon>Lactobacillales</taxon>
        <taxon>Lactobacillaceae</taxon>
        <taxon>Lacticaseibacillus</taxon>
    </lineage>
</organism>
<proteinExistence type="predicted"/>
<dbReference type="RefSeq" id="WP_014569901.1">
    <property type="nucleotide sequence ID" value="NC_013198.1"/>
</dbReference>
<dbReference type="AlphaFoldDB" id="A0A809NAR3"/>
<dbReference type="InterPro" id="IPR014948">
    <property type="entry name" value="BrxA"/>
</dbReference>
<dbReference type="Gene3D" id="1.10.3540.10">
    <property type="entry name" value="uncharacterized protein from magnetospirillum magneticum domain"/>
    <property type="match status" value="1"/>
</dbReference>
<sequence>MKKLSAGFISRSVWFTEFSAVISLLNEGKDWDDITKAIVEENSFQMSSRNRAQDLAREMKLRISTLPVGFVDIFDQLSLSNQKSVNLIALMLERPLVEDFVLTVVQKEFLKGDMRLEPYEISAYLQDLPLQHPETAKWTDETLKKIQTKFHEILTYSGLAEDVKGGMALKRALLDPSLIALLKQSGKANYIQALTGRKL</sequence>
<accession>A0A809NAR3</accession>
<evidence type="ECO:0000313" key="1">
    <source>
        <dbReference type="EMBL" id="BAI42546.1"/>
    </source>
</evidence>